<protein>
    <submittedName>
        <fullName evidence="1">Putative anaerobic ribonucleoside-triphosphate reductase</fullName>
    </submittedName>
</protein>
<dbReference type="Pfam" id="PF13597">
    <property type="entry name" value="NRDD"/>
    <property type="match status" value="1"/>
</dbReference>
<organism evidence="1">
    <name type="scientific">viral metagenome</name>
    <dbReference type="NCBI Taxonomy" id="1070528"/>
    <lineage>
        <taxon>unclassified sequences</taxon>
        <taxon>metagenomes</taxon>
        <taxon>organismal metagenomes</taxon>
    </lineage>
</organism>
<dbReference type="GO" id="GO:0006260">
    <property type="term" value="P:DNA replication"/>
    <property type="evidence" value="ECO:0007669"/>
    <property type="project" value="InterPro"/>
</dbReference>
<sequence>MTEDILKCHRCNKPASLVDDNWVCHHCKIFIAKKPEIYSRVVGYIRPVDQWNKGKQQEFKDRKEFEI</sequence>
<reference evidence="1" key="1">
    <citation type="submission" date="2020-03" db="EMBL/GenBank/DDBJ databases">
        <title>The deep terrestrial virosphere.</title>
        <authorList>
            <person name="Holmfeldt K."/>
            <person name="Nilsson E."/>
            <person name="Simone D."/>
            <person name="Lopez-Fernandez M."/>
            <person name="Wu X."/>
            <person name="de Brujin I."/>
            <person name="Lundin D."/>
            <person name="Andersson A."/>
            <person name="Bertilsson S."/>
            <person name="Dopson M."/>
        </authorList>
    </citation>
    <scope>NUCLEOTIDE SEQUENCE</scope>
    <source>
        <strain evidence="1">MM415B02999</strain>
    </source>
</reference>
<dbReference type="PANTHER" id="PTHR21075">
    <property type="entry name" value="ANAEROBIC RIBONUCLEOSIDE-TRIPHOSPHATE REDUCTASE"/>
    <property type="match status" value="1"/>
</dbReference>
<dbReference type="InterPro" id="IPR012833">
    <property type="entry name" value="NrdD"/>
</dbReference>
<evidence type="ECO:0000313" key="1">
    <source>
        <dbReference type="EMBL" id="QJA87407.1"/>
    </source>
</evidence>
<dbReference type="EMBL" id="MT142703">
    <property type="protein sequence ID" value="QJA87407.1"/>
    <property type="molecule type" value="Genomic_DNA"/>
</dbReference>
<dbReference type="GO" id="GO:0031250">
    <property type="term" value="C:anaerobic ribonucleoside-triphosphate reductase complex"/>
    <property type="evidence" value="ECO:0007669"/>
    <property type="project" value="TreeGrafter"/>
</dbReference>
<proteinExistence type="predicted"/>
<dbReference type="PANTHER" id="PTHR21075:SF0">
    <property type="entry name" value="ANAEROBIC RIBONUCLEOSIDE-TRIPHOSPHATE REDUCTASE"/>
    <property type="match status" value="1"/>
</dbReference>
<dbReference type="AlphaFoldDB" id="A0A6M3KYW1"/>
<accession>A0A6M3KYW1</accession>
<name>A0A6M3KYW1_9ZZZZ</name>
<dbReference type="GO" id="GO:0008998">
    <property type="term" value="F:ribonucleoside-triphosphate reductase (thioredoxin) activity"/>
    <property type="evidence" value="ECO:0007669"/>
    <property type="project" value="InterPro"/>
</dbReference>
<dbReference type="GO" id="GO:0004748">
    <property type="term" value="F:ribonucleoside-diphosphate reductase activity, thioredoxin disulfide as acceptor"/>
    <property type="evidence" value="ECO:0007669"/>
    <property type="project" value="TreeGrafter"/>
</dbReference>
<dbReference type="GO" id="GO:0009265">
    <property type="term" value="P:2'-deoxyribonucleotide biosynthetic process"/>
    <property type="evidence" value="ECO:0007669"/>
    <property type="project" value="TreeGrafter"/>
</dbReference>
<gene>
    <name evidence="1" type="ORF">MM415B02999_0011</name>
</gene>